<evidence type="ECO:0000256" key="3">
    <source>
        <dbReference type="ARBA" id="ARBA00022553"/>
    </source>
</evidence>
<dbReference type="InterPro" id="IPR024187">
    <property type="entry name" value="Sig_transdc_resp-reg_cit/mal"/>
</dbReference>
<organism evidence="11 12">
    <name type="scientific">Salipaludibacillus keqinensis</name>
    <dbReference type="NCBI Taxonomy" id="2045207"/>
    <lineage>
        <taxon>Bacteria</taxon>
        <taxon>Bacillati</taxon>
        <taxon>Bacillota</taxon>
        <taxon>Bacilli</taxon>
        <taxon>Bacillales</taxon>
        <taxon>Bacillaceae</taxon>
    </lineage>
</organism>
<proteinExistence type="predicted"/>
<comment type="caution">
    <text evidence="11">The sequence shown here is derived from an EMBL/GenBank/DDBJ whole genome shotgun (WGS) entry which is preliminary data.</text>
</comment>
<protein>
    <submittedName>
        <fullName evidence="11">Response regulator</fullName>
    </submittedName>
</protein>
<dbReference type="PIRSF" id="PIRSF006171">
    <property type="entry name" value="RR_citrat_malat"/>
    <property type="match status" value="1"/>
</dbReference>
<feature type="domain" description="Response regulatory" evidence="10">
    <location>
        <begin position="8"/>
        <end position="126"/>
    </location>
</feature>
<keyword evidence="2" id="KW-0963">Cytoplasm</keyword>
<dbReference type="Pfam" id="PF00072">
    <property type="entry name" value="Response_reg"/>
    <property type="match status" value="1"/>
</dbReference>
<dbReference type="InterPro" id="IPR011006">
    <property type="entry name" value="CheY-like_superfamily"/>
</dbReference>
<keyword evidence="3 9" id="KW-0597">Phosphoprotein</keyword>
<evidence type="ECO:0000259" key="10">
    <source>
        <dbReference type="PROSITE" id="PS50110"/>
    </source>
</evidence>
<dbReference type="PANTHER" id="PTHR45526:SF6">
    <property type="entry name" value="TRANSCRIPTIONAL REGULATORY PROTEIN CITT"/>
    <property type="match status" value="1"/>
</dbReference>
<gene>
    <name evidence="11" type="ORF">CR194_13640</name>
</gene>
<accession>A0A323TTB9</accession>
<evidence type="ECO:0000256" key="1">
    <source>
        <dbReference type="ARBA" id="ARBA00004496"/>
    </source>
</evidence>
<dbReference type="Gene3D" id="3.40.50.2300">
    <property type="match status" value="1"/>
</dbReference>
<keyword evidence="12" id="KW-1185">Reference proteome</keyword>
<dbReference type="Pfam" id="PF20714">
    <property type="entry name" value="HTH_64"/>
    <property type="match status" value="1"/>
</dbReference>
<keyword evidence="5" id="KW-0805">Transcription regulation</keyword>
<comment type="subcellular location">
    <subcellularLocation>
        <location evidence="1">Cytoplasm</location>
    </subcellularLocation>
</comment>
<dbReference type="AlphaFoldDB" id="A0A323TTB9"/>
<evidence type="ECO:0000256" key="6">
    <source>
        <dbReference type="ARBA" id="ARBA00023125"/>
    </source>
</evidence>
<evidence type="ECO:0000256" key="2">
    <source>
        <dbReference type="ARBA" id="ARBA00022490"/>
    </source>
</evidence>
<evidence type="ECO:0000256" key="4">
    <source>
        <dbReference type="ARBA" id="ARBA00023012"/>
    </source>
</evidence>
<dbReference type="InterPro" id="IPR051271">
    <property type="entry name" value="2C-system_Tx_regulators"/>
</dbReference>
<evidence type="ECO:0000256" key="5">
    <source>
        <dbReference type="ARBA" id="ARBA00023015"/>
    </source>
</evidence>
<keyword evidence="8" id="KW-0804">Transcription</keyword>
<reference evidence="11 12" key="1">
    <citation type="submission" date="2017-10" db="EMBL/GenBank/DDBJ databases">
        <title>Bacillus sp. nov., a halophilic bacterium isolated from a Keqin Lake.</title>
        <authorList>
            <person name="Wang H."/>
        </authorList>
    </citation>
    <scope>NUCLEOTIDE SEQUENCE [LARGE SCALE GENOMIC DNA]</scope>
    <source>
        <strain evidence="11 12">KQ-12</strain>
    </source>
</reference>
<dbReference type="InterPro" id="IPR048714">
    <property type="entry name" value="DpiA-like_HTH"/>
</dbReference>
<evidence type="ECO:0000313" key="12">
    <source>
        <dbReference type="Proteomes" id="UP000248214"/>
    </source>
</evidence>
<dbReference type="InterPro" id="IPR001789">
    <property type="entry name" value="Sig_transdc_resp-reg_receiver"/>
</dbReference>
<dbReference type="GO" id="GO:0003677">
    <property type="term" value="F:DNA binding"/>
    <property type="evidence" value="ECO:0007669"/>
    <property type="project" value="UniProtKB-KW"/>
</dbReference>
<dbReference type="PANTHER" id="PTHR45526">
    <property type="entry name" value="TRANSCRIPTIONAL REGULATORY PROTEIN DPIA"/>
    <property type="match status" value="1"/>
</dbReference>
<dbReference type="OrthoDB" id="9759232at2"/>
<dbReference type="Proteomes" id="UP000248214">
    <property type="component" value="Unassembled WGS sequence"/>
</dbReference>
<dbReference type="GO" id="GO:0003700">
    <property type="term" value="F:DNA-binding transcription factor activity"/>
    <property type="evidence" value="ECO:0007669"/>
    <property type="project" value="InterPro"/>
</dbReference>
<name>A0A323TTB9_9BACI</name>
<keyword evidence="7" id="KW-0010">Activator</keyword>
<evidence type="ECO:0000256" key="8">
    <source>
        <dbReference type="ARBA" id="ARBA00023163"/>
    </source>
</evidence>
<evidence type="ECO:0000256" key="7">
    <source>
        <dbReference type="ARBA" id="ARBA00023159"/>
    </source>
</evidence>
<dbReference type="EMBL" id="PDOD01000003">
    <property type="protein sequence ID" value="PYZ92695.1"/>
    <property type="molecule type" value="Genomic_DNA"/>
</dbReference>
<dbReference type="RefSeq" id="WP_110610244.1">
    <property type="nucleotide sequence ID" value="NZ_PDOD01000003.1"/>
</dbReference>
<dbReference type="SUPFAM" id="SSF52172">
    <property type="entry name" value="CheY-like"/>
    <property type="match status" value="1"/>
</dbReference>
<evidence type="ECO:0000256" key="9">
    <source>
        <dbReference type="PROSITE-ProRule" id="PRU00169"/>
    </source>
</evidence>
<evidence type="ECO:0000313" key="11">
    <source>
        <dbReference type="EMBL" id="PYZ92695.1"/>
    </source>
</evidence>
<dbReference type="GO" id="GO:0005737">
    <property type="term" value="C:cytoplasm"/>
    <property type="evidence" value="ECO:0007669"/>
    <property type="project" value="UniProtKB-SubCell"/>
</dbReference>
<sequence length="235" mass="26855">MSSKITFHVLIVEDDFRVAQINQAFVEVIENFSVMSVVKTGAETKAFLQSNQRVPDVILLDIYIPDVTGLELLWYIRSNYPEIQVIMITAANETATIQEALQAGIFDYIMKPVKKERVENTFQRLREETQLLLDQEALSQEELDELRFGKKVQYETVITNDEDLPKGIDPFTLKNICQALQESGDQGLTASVAAKSTGTSRSTSRRYLEYLISVNEVRVQMIYGDVGRPERRYFI</sequence>
<feature type="modified residue" description="4-aspartylphosphate" evidence="9">
    <location>
        <position position="61"/>
    </location>
</feature>
<dbReference type="GO" id="GO:0000156">
    <property type="term" value="F:phosphorelay response regulator activity"/>
    <property type="evidence" value="ECO:0007669"/>
    <property type="project" value="TreeGrafter"/>
</dbReference>
<dbReference type="SMART" id="SM00448">
    <property type="entry name" value="REC"/>
    <property type="match status" value="1"/>
</dbReference>
<dbReference type="PROSITE" id="PS50110">
    <property type="entry name" value="RESPONSE_REGULATORY"/>
    <property type="match status" value="1"/>
</dbReference>
<keyword evidence="6" id="KW-0238">DNA-binding</keyword>
<keyword evidence="4" id="KW-0902">Two-component regulatory system</keyword>